<organism evidence="2 3">
    <name type="scientific">Pipistrellus nathusii</name>
    <name type="common">Nathusius' pipistrelle</name>
    <dbReference type="NCBI Taxonomy" id="59473"/>
    <lineage>
        <taxon>Eukaryota</taxon>
        <taxon>Metazoa</taxon>
        <taxon>Chordata</taxon>
        <taxon>Craniata</taxon>
        <taxon>Vertebrata</taxon>
        <taxon>Euteleostomi</taxon>
        <taxon>Mammalia</taxon>
        <taxon>Eutheria</taxon>
        <taxon>Laurasiatheria</taxon>
        <taxon>Chiroptera</taxon>
        <taxon>Yangochiroptera</taxon>
        <taxon>Vespertilionidae</taxon>
        <taxon>Pipistrellus</taxon>
    </lineage>
</organism>
<evidence type="ECO:0000313" key="3">
    <source>
        <dbReference type="Proteomes" id="UP001314169"/>
    </source>
</evidence>
<gene>
    <name evidence="2" type="ORF">MPIPNATIZW_LOCUS2395</name>
</gene>
<reference evidence="2" key="1">
    <citation type="submission" date="2023-12" db="EMBL/GenBank/DDBJ databases">
        <authorList>
            <person name="Brown T."/>
        </authorList>
    </citation>
    <scope>NUCLEOTIDE SEQUENCE</scope>
</reference>
<sequence>MGVDNRHNEDRKGRRKEPKSQDMYLRPLVKRYRFRPEEQLRCPPSGAQGAAHEAHQPAAAALSRMTRRMKRPGRRANRRGWRDDR</sequence>
<dbReference type="Proteomes" id="UP001314169">
    <property type="component" value="Chromosome 10"/>
</dbReference>
<feature type="compositionally biased region" description="Basic and acidic residues" evidence="1">
    <location>
        <begin position="1"/>
        <end position="12"/>
    </location>
</feature>
<feature type="region of interest" description="Disordered" evidence="1">
    <location>
        <begin position="1"/>
        <end position="85"/>
    </location>
</feature>
<keyword evidence="3" id="KW-1185">Reference proteome</keyword>
<accession>A0ABN9Z6W0</accession>
<protein>
    <submittedName>
        <fullName evidence="2">Uncharacterized protein</fullName>
    </submittedName>
</protein>
<dbReference type="Gene3D" id="3.100.10.10">
    <property type="match status" value="1"/>
</dbReference>
<proteinExistence type="predicted"/>
<feature type="compositionally biased region" description="Low complexity" evidence="1">
    <location>
        <begin position="46"/>
        <end position="61"/>
    </location>
</feature>
<name>A0ABN9Z6W0_PIPNA</name>
<feature type="compositionally biased region" description="Basic residues" evidence="1">
    <location>
        <begin position="65"/>
        <end position="79"/>
    </location>
</feature>
<dbReference type="EMBL" id="OY882867">
    <property type="protein sequence ID" value="CAK6434089.1"/>
    <property type="molecule type" value="Genomic_DNA"/>
</dbReference>
<evidence type="ECO:0000256" key="1">
    <source>
        <dbReference type="SAM" id="MobiDB-lite"/>
    </source>
</evidence>
<evidence type="ECO:0000313" key="2">
    <source>
        <dbReference type="EMBL" id="CAK6434089.1"/>
    </source>
</evidence>